<dbReference type="InterPro" id="IPR016135">
    <property type="entry name" value="UBQ-conjugating_enzyme/RWD"/>
</dbReference>
<evidence type="ECO:0000313" key="2">
    <source>
        <dbReference type="EMBL" id="JAP91009.1"/>
    </source>
</evidence>
<feature type="non-terminal residue" evidence="2">
    <location>
        <position position="62"/>
    </location>
</feature>
<sequence>MYPPIFYLKNVPIHPNIRKTGEICYNLIQKDYNSNFTLESLILGFKCLLEEPNFEDYVNEEA</sequence>
<name>A0A146K664_9EUKA</name>
<feature type="domain" description="UBC core" evidence="1">
    <location>
        <begin position="1"/>
        <end position="62"/>
    </location>
</feature>
<organism evidence="2">
    <name type="scientific">Trepomonas sp. PC1</name>
    <dbReference type="NCBI Taxonomy" id="1076344"/>
    <lineage>
        <taxon>Eukaryota</taxon>
        <taxon>Metamonada</taxon>
        <taxon>Diplomonadida</taxon>
        <taxon>Hexamitidae</taxon>
        <taxon>Hexamitinae</taxon>
        <taxon>Trepomonas</taxon>
    </lineage>
</organism>
<dbReference type="Pfam" id="PF00179">
    <property type="entry name" value="UQ_con"/>
    <property type="match status" value="1"/>
</dbReference>
<evidence type="ECO:0000259" key="1">
    <source>
        <dbReference type="PROSITE" id="PS50127"/>
    </source>
</evidence>
<proteinExistence type="predicted"/>
<dbReference type="PROSITE" id="PS50127">
    <property type="entry name" value="UBC_2"/>
    <property type="match status" value="1"/>
</dbReference>
<accession>A0A146K664</accession>
<dbReference type="InterPro" id="IPR000608">
    <property type="entry name" value="UBC"/>
</dbReference>
<dbReference type="AlphaFoldDB" id="A0A146K664"/>
<protein>
    <submittedName>
        <fullName evidence="2">Ubiquitin-conjugating enzyme E2</fullName>
    </submittedName>
</protein>
<reference evidence="2" key="1">
    <citation type="submission" date="2015-07" db="EMBL/GenBank/DDBJ databases">
        <title>Adaptation to a free-living lifestyle via gene acquisitions in the diplomonad Trepomonas sp. PC1.</title>
        <authorList>
            <person name="Xu F."/>
            <person name="Jerlstrom-Hultqvist J."/>
            <person name="Kolisko M."/>
            <person name="Simpson A.G.B."/>
            <person name="Roger A.J."/>
            <person name="Svard S.G."/>
            <person name="Andersson J.O."/>
        </authorList>
    </citation>
    <scope>NUCLEOTIDE SEQUENCE</scope>
    <source>
        <strain evidence="2">PC1</strain>
    </source>
</reference>
<dbReference type="EMBL" id="GDID01005597">
    <property type="protein sequence ID" value="JAP91009.1"/>
    <property type="molecule type" value="Transcribed_RNA"/>
</dbReference>
<dbReference type="Gene3D" id="3.10.110.10">
    <property type="entry name" value="Ubiquitin Conjugating Enzyme"/>
    <property type="match status" value="1"/>
</dbReference>
<dbReference type="SUPFAM" id="SSF54495">
    <property type="entry name" value="UBC-like"/>
    <property type="match status" value="1"/>
</dbReference>
<gene>
    <name evidence="2" type="ORF">TPC1_17504</name>
</gene>